<dbReference type="EMBL" id="ATLV01013412">
    <property type="status" value="NOT_ANNOTATED_CDS"/>
    <property type="molecule type" value="Genomic_DNA"/>
</dbReference>
<dbReference type="VEuPathDB" id="VectorBase:ASIC005232"/>
<accession>A0A084VIW6</accession>
<feature type="region of interest" description="Disordered" evidence="1">
    <location>
        <begin position="314"/>
        <end position="350"/>
    </location>
</feature>
<keyword evidence="4" id="KW-1185">Reference proteome</keyword>
<dbReference type="OMA" id="LAQCNDR"/>
<organism evidence="2">
    <name type="scientific">Anopheles sinensis</name>
    <name type="common">Mosquito</name>
    <dbReference type="NCBI Taxonomy" id="74873"/>
    <lineage>
        <taxon>Eukaryota</taxon>
        <taxon>Metazoa</taxon>
        <taxon>Ecdysozoa</taxon>
        <taxon>Arthropoda</taxon>
        <taxon>Hexapoda</taxon>
        <taxon>Insecta</taxon>
        <taxon>Pterygota</taxon>
        <taxon>Neoptera</taxon>
        <taxon>Endopterygota</taxon>
        <taxon>Diptera</taxon>
        <taxon>Nematocera</taxon>
        <taxon>Culicoidea</taxon>
        <taxon>Culicidae</taxon>
        <taxon>Anophelinae</taxon>
        <taxon>Anopheles</taxon>
    </lineage>
</organism>
<reference evidence="2 4" key="1">
    <citation type="journal article" date="2014" name="BMC Genomics">
        <title>Genome sequence of Anopheles sinensis provides insight into genetics basis of mosquito competence for malaria parasites.</title>
        <authorList>
            <person name="Zhou D."/>
            <person name="Zhang D."/>
            <person name="Ding G."/>
            <person name="Shi L."/>
            <person name="Hou Q."/>
            <person name="Ye Y."/>
            <person name="Xu Y."/>
            <person name="Zhou H."/>
            <person name="Xiong C."/>
            <person name="Li S."/>
            <person name="Yu J."/>
            <person name="Hong S."/>
            <person name="Yu X."/>
            <person name="Zou P."/>
            <person name="Chen C."/>
            <person name="Chang X."/>
            <person name="Wang W."/>
            <person name="Lv Y."/>
            <person name="Sun Y."/>
            <person name="Ma L."/>
            <person name="Shen B."/>
            <person name="Zhu C."/>
        </authorList>
    </citation>
    <scope>NUCLEOTIDE SEQUENCE [LARGE SCALE GENOMIC DNA]</scope>
</reference>
<evidence type="ECO:0000313" key="4">
    <source>
        <dbReference type="Proteomes" id="UP000030765"/>
    </source>
</evidence>
<reference evidence="3" key="2">
    <citation type="submission" date="2020-05" db="UniProtKB">
        <authorList>
            <consortium name="EnsemblMetazoa"/>
        </authorList>
    </citation>
    <scope>IDENTIFICATION</scope>
</reference>
<dbReference type="VEuPathDB" id="VectorBase:ASIS005369"/>
<evidence type="ECO:0000313" key="3">
    <source>
        <dbReference type="EnsemblMetazoa" id="ASIC005232-PA"/>
    </source>
</evidence>
<protein>
    <submittedName>
        <fullName evidence="2">AGAP000762-PA-like protein</fullName>
    </submittedName>
</protein>
<gene>
    <name evidence="2" type="ORF">ZHAS_00005232</name>
</gene>
<feature type="region of interest" description="Disordered" evidence="1">
    <location>
        <begin position="363"/>
        <end position="382"/>
    </location>
</feature>
<dbReference type="AlphaFoldDB" id="A0A084VIW6"/>
<sequence>MSHSGAFKKEAAINCLSACKDAIQLIFNSDMDLAKRTDPRYSDMIEPLESIEAVDDVNDCLNLAERKLNLKVNNKTAVNIRNLCQLKHSLAQCNDRLLRFVRMADRSKLKATVSAFEKTPIPQELVMLRNQSLEIAMKLAATTNDVLALDDEIQVKDITTDRTVLERTMEHLVVVRDNLLMHADESERLVICIKRLLYKENCSDQTAGESQDDTDGSAAIIDNTVNHNSSGETVNEASDDFFFLVGGEDEELVPAEPVSSDLDVAEDLISRRKMKRQFQPVLRELRVQLEPIELSFRKREKAALERKGIELVQLTPCGSPSSNDLLSDSGSDVDDGNIPEPKQNTQNRYDEVRNFLASKQQVLFMGNPPPTGASCQQEDIIE</sequence>
<dbReference type="EnsemblMetazoa" id="ASIC005232-RA">
    <property type="protein sequence ID" value="ASIC005232-PA"/>
    <property type="gene ID" value="ASIC005232"/>
</dbReference>
<feature type="compositionally biased region" description="Low complexity" evidence="1">
    <location>
        <begin position="321"/>
        <end position="330"/>
    </location>
</feature>
<proteinExistence type="predicted"/>
<dbReference type="EMBL" id="KE524855">
    <property type="protein sequence ID" value="KFB37910.1"/>
    <property type="molecule type" value="Genomic_DNA"/>
</dbReference>
<evidence type="ECO:0000256" key="1">
    <source>
        <dbReference type="SAM" id="MobiDB-lite"/>
    </source>
</evidence>
<dbReference type="Proteomes" id="UP000030765">
    <property type="component" value="Unassembled WGS sequence"/>
</dbReference>
<evidence type="ECO:0000313" key="2">
    <source>
        <dbReference type="EMBL" id="KFB37910.1"/>
    </source>
</evidence>
<name>A0A084VIW6_ANOSI</name>
<dbReference type="OrthoDB" id="7762224at2759"/>
<feature type="compositionally biased region" description="Polar residues" evidence="1">
    <location>
        <begin position="373"/>
        <end position="382"/>
    </location>
</feature>